<dbReference type="InterPro" id="IPR045357">
    <property type="entry name" value="Aminopeptidase_N-like_N"/>
</dbReference>
<comment type="catalytic activity">
    <reaction evidence="1">
        <text>Release of an N-terminal amino acid, Xaa-|-Yaa- from a peptide, amide or arylamide. Xaa is preferably Ala, but may be most amino acids including Pro (slow action). When a terminal hydrophobic residue is followed by a prolyl residue, the two may be released as an intact Xaa-Pro dipeptide.</text>
        <dbReference type="EC" id="3.4.11.2"/>
    </reaction>
</comment>
<name>A0ABZ0XI03_9BACT</name>
<evidence type="ECO:0000256" key="10">
    <source>
        <dbReference type="ARBA" id="ARBA00022833"/>
    </source>
</evidence>
<evidence type="ECO:0000256" key="1">
    <source>
        <dbReference type="ARBA" id="ARBA00000098"/>
    </source>
</evidence>
<evidence type="ECO:0000256" key="6">
    <source>
        <dbReference type="ARBA" id="ARBA00022438"/>
    </source>
</evidence>
<dbReference type="EMBL" id="CP140154">
    <property type="protein sequence ID" value="WQG90272.1"/>
    <property type="molecule type" value="Genomic_DNA"/>
</dbReference>
<evidence type="ECO:0000256" key="2">
    <source>
        <dbReference type="ARBA" id="ARBA00001947"/>
    </source>
</evidence>
<evidence type="ECO:0000313" key="14">
    <source>
        <dbReference type="EMBL" id="WQG90272.1"/>
    </source>
</evidence>
<gene>
    <name evidence="14" type="ORF">SR876_02100</name>
</gene>
<feature type="domain" description="Peptidase M1 membrane alanine aminopeptidase" evidence="12">
    <location>
        <begin position="242"/>
        <end position="426"/>
    </location>
</feature>
<dbReference type="PANTHER" id="PTHR11533">
    <property type="entry name" value="PROTEASE M1 ZINC METALLOPROTEASE"/>
    <property type="match status" value="1"/>
</dbReference>
<evidence type="ECO:0000313" key="15">
    <source>
        <dbReference type="Proteomes" id="UP001326715"/>
    </source>
</evidence>
<dbReference type="Pfam" id="PF01433">
    <property type="entry name" value="Peptidase_M1"/>
    <property type="match status" value="1"/>
</dbReference>
<dbReference type="PRINTS" id="PR00756">
    <property type="entry name" value="ALADIPTASE"/>
</dbReference>
<dbReference type="InterPro" id="IPR042097">
    <property type="entry name" value="Aminopeptidase_N-like_N_sf"/>
</dbReference>
<dbReference type="GO" id="GO:0004177">
    <property type="term" value="F:aminopeptidase activity"/>
    <property type="evidence" value="ECO:0007669"/>
    <property type="project" value="UniProtKB-KW"/>
</dbReference>
<evidence type="ECO:0000259" key="12">
    <source>
        <dbReference type="Pfam" id="PF01433"/>
    </source>
</evidence>
<keyword evidence="9 14" id="KW-0378">Hydrolase</keyword>
<dbReference type="InterPro" id="IPR050344">
    <property type="entry name" value="Peptidase_M1_aminopeptidases"/>
</dbReference>
<sequence>MKNIILLSLCTCLFTGIRAQQVDVQSYAISLNLQDTTDQIKASVSITLKYLQSTRRLKFDLAGMKVKEVFTGPKKYSFEQDANALYINVDGKAGEQGIYTITYGGTPKDGLIISRNKYGHRTFFTDHWPDRAHQWFPCIDHPSDKAIFRISVAAPDHYTVVANGVKKEEVNMGGHMKMTSWEEKVPLATKVMAFAAADFSVTHSGDVGNIPVDSYVFREDSLHQGYARATQILPYFIQLVGPFQFEKLANIQSKTIFGGMENAGAIFYAEESPGHEKLESLLAHEIAHQWFGDAVTETDWRHLWLSEGFATYFTLLYMEHTYSTDTLKASLKADREKIIAFAKRRKTPVVDTTVHSNYMQLLNANSYERGGWVLHMLRRKIGDERFRAGIRQYFRDYNGRNASTDDFRAEMERAGGENLKGFFTQWLYTAAIPELQVNLNYNESTHTVKMEVIQNQLPLFEFPLEYTLDKTKPLQKLMIKDKVTTVMIPAAAKPAGIWLDPDINLLAEFAR</sequence>
<dbReference type="Pfam" id="PF17900">
    <property type="entry name" value="Peptidase_M1_N"/>
    <property type="match status" value="1"/>
</dbReference>
<dbReference type="Gene3D" id="1.10.390.10">
    <property type="entry name" value="Neutral Protease Domain 2"/>
    <property type="match status" value="1"/>
</dbReference>
<keyword evidence="7" id="KW-0645">Protease</keyword>
<evidence type="ECO:0000256" key="9">
    <source>
        <dbReference type="ARBA" id="ARBA00022801"/>
    </source>
</evidence>
<keyword evidence="11" id="KW-0482">Metalloprotease</keyword>
<dbReference type="SUPFAM" id="SSF63737">
    <property type="entry name" value="Leukotriene A4 hydrolase N-terminal domain"/>
    <property type="match status" value="1"/>
</dbReference>
<dbReference type="InterPro" id="IPR014782">
    <property type="entry name" value="Peptidase_M1_dom"/>
</dbReference>
<evidence type="ECO:0000256" key="11">
    <source>
        <dbReference type="ARBA" id="ARBA00023049"/>
    </source>
</evidence>
<evidence type="ECO:0000256" key="7">
    <source>
        <dbReference type="ARBA" id="ARBA00022670"/>
    </source>
</evidence>
<keyword evidence="8" id="KW-0479">Metal-binding</keyword>
<evidence type="ECO:0000256" key="8">
    <source>
        <dbReference type="ARBA" id="ARBA00022723"/>
    </source>
</evidence>
<evidence type="ECO:0000256" key="4">
    <source>
        <dbReference type="ARBA" id="ARBA00012564"/>
    </source>
</evidence>
<comment type="cofactor">
    <cofactor evidence="2">
        <name>Zn(2+)</name>
        <dbReference type="ChEBI" id="CHEBI:29105"/>
    </cofactor>
</comment>
<keyword evidence="6 14" id="KW-0031">Aminopeptidase</keyword>
<dbReference type="Gene3D" id="2.60.40.1730">
    <property type="entry name" value="tricorn interacting facor f3 domain"/>
    <property type="match status" value="1"/>
</dbReference>
<dbReference type="Proteomes" id="UP001326715">
    <property type="component" value="Chromosome"/>
</dbReference>
<dbReference type="CDD" id="cd09603">
    <property type="entry name" value="M1_APN_like"/>
    <property type="match status" value="1"/>
</dbReference>
<keyword evidence="15" id="KW-1185">Reference proteome</keyword>
<protein>
    <recommendedName>
        <fullName evidence="5">Aminopeptidase N</fullName>
        <ecNumber evidence="4">3.4.11.2</ecNumber>
    </recommendedName>
</protein>
<accession>A0ABZ0XI03</accession>
<dbReference type="EC" id="3.4.11.2" evidence="4"/>
<reference evidence="14 15" key="1">
    <citation type="submission" date="2023-11" db="EMBL/GenBank/DDBJ databases">
        <title>MicrobeMod: A computational toolkit for identifying prokaryotic methylation and restriction-modification with nanopore sequencing.</title>
        <authorList>
            <person name="Crits-Christoph A."/>
            <person name="Kang S.C."/>
            <person name="Lee H."/>
            <person name="Ostrov N."/>
        </authorList>
    </citation>
    <scope>NUCLEOTIDE SEQUENCE [LARGE SCALE GENOMIC DNA]</scope>
    <source>
        <strain evidence="14 15">ATCC 23090</strain>
    </source>
</reference>
<keyword evidence="10" id="KW-0862">Zinc</keyword>
<comment type="similarity">
    <text evidence="3">Belongs to the peptidase M1 family.</text>
</comment>
<evidence type="ECO:0000256" key="3">
    <source>
        <dbReference type="ARBA" id="ARBA00010136"/>
    </source>
</evidence>
<dbReference type="RefSeq" id="WP_072363436.1">
    <property type="nucleotide sequence ID" value="NZ_CP139972.1"/>
</dbReference>
<evidence type="ECO:0000259" key="13">
    <source>
        <dbReference type="Pfam" id="PF17900"/>
    </source>
</evidence>
<feature type="domain" description="Aminopeptidase N-like N-terminal" evidence="13">
    <location>
        <begin position="26"/>
        <end position="189"/>
    </location>
</feature>
<dbReference type="InterPro" id="IPR001930">
    <property type="entry name" value="Peptidase_M1"/>
</dbReference>
<evidence type="ECO:0000256" key="5">
    <source>
        <dbReference type="ARBA" id="ARBA00015611"/>
    </source>
</evidence>
<proteinExistence type="inferred from homology"/>
<organism evidence="14 15">
    <name type="scientific">Chitinophaga sancti</name>
    <dbReference type="NCBI Taxonomy" id="1004"/>
    <lineage>
        <taxon>Bacteria</taxon>
        <taxon>Pseudomonadati</taxon>
        <taxon>Bacteroidota</taxon>
        <taxon>Chitinophagia</taxon>
        <taxon>Chitinophagales</taxon>
        <taxon>Chitinophagaceae</taxon>
        <taxon>Chitinophaga</taxon>
    </lineage>
</organism>
<dbReference type="PANTHER" id="PTHR11533:SF174">
    <property type="entry name" value="PUROMYCIN-SENSITIVE AMINOPEPTIDASE-RELATED"/>
    <property type="match status" value="1"/>
</dbReference>
<dbReference type="InterPro" id="IPR027268">
    <property type="entry name" value="Peptidase_M4/M1_CTD_sf"/>
</dbReference>
<dbReference type="SUPFAM" id="SSF55486">
    <property type="entry name" value="Metalloproteases ('zincins'), catalytic domain"/>
    <property type="match status" value="1"/>
</dbReference>